<dbReference type="Gene3D" id="3.30.450.40">
    <property type="match status" value="1"/>
</dbReference>
<sequence length="243" mass="24535">MSAIQNDDAPDPDPARDLLRLAALLHSAGTAAHVLTLTAATAQLAIPGTDLASVTVRGPDGLLSTPISLDPVAAELDNLQYETGEGPCVDAAAGRGGVRALDDDTTWPTFSALATSRGYRSVLATTILGTQPDGVAKGALNLYSTAAGAFDDEDADTALVLAAALSLALADTGATTYADLRRARLPHPIGAAALAERSAQAMAGPRSSPREGAALHEVAGRLNTTLAGLDGVLTAQRSHLLGG</sequence>
<gene>
    <name evidence="1" type="ORF">BJP25_14290</name>
</gene>
<dbReference type="InterPro" id="IPR029016">
    <property type="entry name" value="GAF-like_dom_sf"/>
</dbReference>
<dbReference type="RefSeq" id="WP_075974368.1">
    <property type="nucleotide sequence ID" value="NZ_MKQR01000009.1"/>
</dbReference>
<dbReference type="EMBL" id="MKQR01000009">
    <property type="protein sequence ID" value="OLR93473.1"/>
    <property type="molecule type" value="Genomic_DNA"/>
</dbReference>
<proteinExistence type="predicted"/>
<reference evidence="1 2" key="1">
    <citation type="submission" date="2016-10" db="EMBL/GenBank/DDBJ databases">
        <title>The Draft Genome Sequence of Actinokineospora bangkokensis 44EHWT reveals the biosynthetic pathway of antifungal compounds Thailandins with unusual extender unit butylmalonyl-CoA.</title>
        <authorList>
            <person name="Greule A."/>
            <person name="Intra B."/>
            <person name="Flemming S."/>
            <person name="Rommel M.G."/>
            <person name="Panbangred W."/>
            <person name="Bechthold A."/>
        </authorList>
    </citation>
    <scope>NUCLEOTIDE SEQUENCE [LARGE SCALE GENOMIC DNA]</scope>
    <source>
        <strain evidence="1 2">44EHW</strain>
    </source>
</reference>
<evidence type="ECO:0008006" key="3">
    <source>
        <dbReference type="Google" id="ProtNLM"/>
    </source>
</evidence>
<dbReference type="Proteomes" id="UP000186040">
    <property type="component" value="Unassembled WGS sequence"/>
</dbReference>
<comment type="caution">
    <text evidence="1">The sequence shown here is derived from an EMBL/GenBank/DDBJ whole genome shotgun (WGS) entry which is preliminary data.</text>
</comment>
<accession>A0A1Q9LN95</accession>
<dbReference type="SUPFAM" id="SSF55781">
    <property type="entry name" value="GAF domain-like"/>
    <property type="match status" value="1"/>
</dbReference>
<protein>
    <recommendedName>
        <fullName evidence="3">ANTAR domain-containing protein</fullName>
    </recommendedName>
</protein>
<dbReference type="OrthoDB" id="4629915at2"/>
<organism evidence="1 2">
    <name type="scientific">Actinokineospora bangkokensis</name>
    <dbReference type="NCBI Taxonomy" id="1193682"/>
    <lineage>
        <taxon>Bacteria</taxon>
        <taxon>Bacillati</taxon>
        <taxon>Actinomycetota</taxon>
        <taxon>Actinomycetes</taxon>
        <taxon>Pseudonocardiales</taxon>
        <taxon>Pseudonocardiaceae</taxon>
        <taxon>Actinokineospora</taxon>
    </lineage>
</organism>
<evidence type="ECO:0000313" key="1">
    <source>
        <dbReference type="EMBL" id="OLR93473.1"/>
    </source>
</evidence>
<name>A0A1Q9LN95_9PSEU</name>
<dbReference type="STRING" id="1193682.BJP25_14290"/>
<evidence type="ECO:0000313" key="2">
    <source>
        <dbReference type="Proteomes" id="UP000186040"/>
    </source>
</evidence>
<keyword evidence="2" id="KW-1185">Reference proteome</keyword>
<dbReference type="AlphaFoldDB" id="A0A1Q9LN95"/>